<evidence type="ECO:0008006" key="6">
    <source>
        <dbReference type="Google" id="ProtNLM"/>
    </source>
</evidence>
<dbReference type="Gene3D" id="3.40.630.30">
    <property type="match status" value="1"/>
</dbReference>
<feature type="region of interest" description="Disordered" evidence="1">
    <location>
        <begin position="693"/>
        <end position="713"/>
    </location>
</feature>
<protein>
    <recommendedName>
        <fullName evidence="6">Glycosyl transferase group 1</fullName>
    </recommendedName>
</protein>
<feature type="domain" description="BioF2-like acetyltransferase" evidence="3">
    <location>
        <begin position="537"/>
        <end position="677"/>
    </location>
</feature>
<dbReference type="Pfam" id="PF13480">
    <property type="entry name" value="Acetyltransf_6"/>
    <property type="match status" value="1"/>
</dbReference>
<feature type="domain" description="Glycosyltransferase subfamily 4-like N-terminal" evidence="2">
    <location>
        <begin position="20"/>
        <end position="131"/>
    </location>
</feature>
<evidence type="ECO:0000259" key="3">
    <source>
        <dbReference type="Pfam" id="PF13480"/>
    </source>
</evidence>
<proteinExistence type="predicted"/>
<dbReference type="SUPFAM" id="SSF55729">
    <property type="entry name" value="Acyl-CoA N-acyltransferases (Nat)"/>
    <property type="match status" value="1"/>
</dbReference>
<dbReference type="SUPFAM" id="SSF53756">
    <property type="entry name" value="UDP-Glycosyltransferase/glycogen phosphorylase"/>
    <property type="match status" value="1"/>
</dbReference>
<dbReference type="InterPro" id="IPR016181">
    <property type="entry name" value="Acyl_CoA_acyltransferase"/>
</dbReference>
<comment type="caution">
    <text evidence="4">The sequence shown here is derived from an EMBL/GenBank/DDBJ whole genome shotgun (WGS) entry which is preliminary data.</text>
</comment>
<evidence type="ECO:0000313" key="5">
    <source>
        <dbReference type="Proteomes" id="UP000503640"/>
    </source>
</evidence>
<dbReference type="Pfam" id="PF13439">
    <property type="entry name" value="Glyco_transf_4"/>
    <property type="match status" value="1"/>
</dbReference>
<dbReference type="RefSeq" id="WP_176066557.1">
    <property type="nucleotide sequence ID" value="NZ_BJTG01000007.1"/>
</dbReference>
<name>A0A7I9VP78_9BACT</name>
<dbReference type="InterPro" id="IPR038740">
    <property type="entry name" value="BioF2-like_GNAT_dom"/>
</dbReference>
<organism evidence="4 5">
    <name type="scientific">Anaeromyxobacter diazotrophicus</name>
    <dbReference type="NCBI Taxonomy" id="2590199"/>
    <lineage>
        <taxon>Bacteria</taxon>
        <taxon>Pseudomonadati</taxon>
        <taxon>Myxococcota</taxon>
        <taxon>Myxococcia</taxon>
        <taxon>Myxococcales</taxon>
        <taxon>Cystobacterineae</taxon>
        <taxon>Anaeromyxobacteraceae</taxon>
        <taxon>Anaeromyxobacter</taxon>
    </lineage>
</organism>
<reference evidence="5" key="1">
    <citation type="journal article" date="2020" name="Appl. Environ. Microbiol.">
        <title>Diazotrophic Anaeromyxobacter Isolates from Soils.</title>
        <authorList>
            <person name="Masuda Y."/>
            <person name="Yamanaka H."/>
            <person name="Xu Z.X."/>
            <person name="Shiratori Y."/>
            <person name="Aono T."/>
            <person name="Amachi S."/>
            <person name="Senoo K."/>
            <person name="Itoh H."/>
        </authorList>
    </citation>
    <scope>NUCLEOTIDE SEQUENCE [LARGE SCALE GENOMIC DNA]</scope>
    <source>
        <strain evidence="5">R267</strain>
    </source>
</reference>
<dbReference type="Proteomes" id="UP000503640">
    <property type="component" value="Unassembled WGS sequence"/>
</dbReference>
<dbReference type="InterPro" id="IPR028098">
    <property type="entry name" value="Glyco_trans_4-like_N"/>
</dbReference>
<dbReference type="GO" id="GO:0016757">
    <property type="term" value="F:glycosyltransferase activity"/>
    <property type="evidence" value="ECO:0007669"/>
    <property type="project" value="UniProtKB-ARBA"/>
</dbReference>
<evidence type="ECO:0000256" key="1">
    <source>
        <dbReference type="SAM" id="MobiDB-lite"/>
    </source>
</evidence>
<dbReference type="AlphaFoldDB" id="A0A7I9VP78"/>
<dbReference type="PANTHER" id="PTHR12526:SF595">
    <property type="entry name" value="BLL5217 PROTEIN"/>
    <property type="match status" value="1"/>
</dbReference>
<keyword evidence="5" id="KW-1185">Reference proteome</keyword>
<dbReference type="Gene3D" id="3.40.50.2000">
    <property type="entry name" value="Glycogen Phosphorylase B"/>
    <property type="match status" value="2"/>
</dbReference>
<gene>
    <name evidence="4" type="ORF">AMYX_29530</name>
</gene>
<evidence type="ECO:0000313" key="4">
    <source>
        <dbReference type="EMBL" id="GEJ58212.1"/>
    </source>
</evidence>
<feature type="compositionally biased region" description="Pro residues" evidence="1">
    <location>
        <begin position="701"/>
        <end position="713"/>
    </location>
</feature>
<dbReference type="Pfam" id="PF13692">
    <property type="entry name" value="Glyco_trans_1_4"/>
    <property type="match status" value="1"/>
</dbReference>
<dbReference type="PANTHER" id="PTHR12526">
    <property type="entry name" value="GLYCOSYLTRANSFERASE"/>
    <property type="match status" value="1"/>
</dbReference>
<dbReference type="EMBL" id="BJTG01000007">
    <property type="protein sequence ID" value="GEJ58212.1"/>
    <property type="molecule type" value="Genomic_DNA"/>
</dbReference>
<accession>A0A7I9VP78</accession>
<evidence type="ECO:0000259" key="2">
    <source>
        <dbReference type="Pfam" id="PF13439"/>
    </source>
</evidence>
<sequence>MPLTVLNVGFPLARVGPDAVGGAEQVLWQLDRALAAAGHRSLVLAPEGSRVAGELLTVPLQAPPLDVAAWHRAHEAHRAALRAALAREPIDVVHLHGVDFHAYLPPPGPPALATLHLPAASYPGHALHPARPRTFLHCVSASQRAAFPPGTALLDDVPNGVDLGAFHPALGKGSYALALGRVCPDKGVHLALDAAARAGVDLVVAGAVHPFPEHLRYFEEEVRPRLDRRRRFVGPVGGARKRALLARARCLVVASQVAETTSLVALEALASGTPVVALGRGALREVVEHGRTGFLVDRPEELAAAILQASALSPADCRRAAEERFPLAETVRRYLALYDRLAGRDGAPASPRRAVPAPPAAPRAALRLEEVGRFEQLAAARGAWEELWARAPGATPFSSPAWLLPWCEHLATGPPRALLAWRGRDLAALLPVFTYRDGAARVLGLLGGGVSDYQDLVAEDGAAAEAALGWLADRQGAAFDRCDLRALPRSSLLLPAAEAAPLAAARAEDDLCSVLALPSRAAGLAAAGVSPGLLAGARYQLRRLGRDGDVAFVRADAASLPDLLADLFRLHRARWASRGRPGLLASGRLEAFHAAAARGLLAAGVLRLHALRLAGRTLGVLHGFTARGRAYAYLTGFAPEAAPRSPGSVLFAHAAEEAIAEGARELDFLRGREPYKRRWGAQPRTTWRLVLTPRAAARPSPAAPAPGSAPPSW</sequence>